<feature type="region of interest" description="Disordered" evidence="2">
    <location>
        <begin position="1"/>
        <end position="48"/>
    </location>
</feature>
<dbReference type="EMBL" id="BAAAZO010000006">
    <property type="protein sequence ID" value="GAA3619611.1"/>
    <property type="molecule type" value="Genomic_DNA"/>
</dbReference>
<feature type="compositionally biased region" description="Basic residues" evidence="2">
    <location>
        <begin position="18"/>
        <end position="33"/>
    </location>
</feature>
<reference evidence="6" key="1">
    <citation type="journal article" date="2019" name="Int. J. Syst. Evol. Microbiol.">
        <title>The Global Catalogue of Microorganisms (GCM) 10K type strain sequencing project: providing services to taxonomists for standard genome sequencing and annotation.</title>
        <authorList>
            <consortium name="The Broad Institute Genomics Platform"/>
            <consortium name="The Broad Institute Genome Sequencing Center for Infectious Disease"/>
            <person name="Wu L."/>
            <person name="Ma J."/>
        </authorList>
    </citation>
    <scope>NUCLEOTIDE SEQUENCE [LARGE SCALE GENOMIC DNA]</scope>
    <source>
        <strain evidence="6">JCM 16902</strain>
    </source>
</reference>
<dbReference type="Gene3D" id="3.40.50.720">
    <property type="entry name" value="NAD(P)-binding Rossmann-like Domain"/>
    <property type="match status" value="2"/>
</dbReference>
<dbReference type="Gene3D" id="1.10.287.70">
    <property type="match status" value="1"/>
</dbReference>
<dbReference type="Proteomes" id="UP001501074">
    <property type="component" value="Unassembled WGS sequence"/>
</dbReference>
<feature type="domain" description="RCK N-terminal" evidence="4">
    <location>
        <begin position="376"/>
        <end position="506"/>
    </location>
</feature>
<dbReference type="PROSITE" id="PS51201">
    <property type="entry name" value="RCK_N"/>
    <property type="match status" value="1"/>
</dbReference>
<comment type="caution">
    <text evidence="5">The sequence shown here is derived from an EMBL/GenBank/DDBJ whole genome shotgun (WGS) entry which is preliminary data.</text>
</comment>
<gene>
    <name evidence="5" type="ORF">GCM10022223_40560</name>
</gene>
<dbReference type="InterPro" id="IPR013099">
    <property type="entry name" value="K_chnl_dom"/>
</dbReference>
<evidence type="ECO:0000313" key="6">
    <source>
        <dbReference type="Proteomes" id="UP001501074"/>
    </source>
</evidence>
<dbReference type="RefSeq" id="WP_231480953.1">
    <property type="nucleotide sequence ID" value="NZ_BAAAZO010000006.1"/>
</dbReference>
<dbReference type="Pfam" id="PF07885">
    <property type="entry name" value="Ion_trans_2"/>
    <property type="match status" value="1"/>
</dbReference>
<name>A0ABP6ZTU1_9ACTN</name>
<feature type="transmembrane region" description="Helical" evidence="3">
    <location>
        <begin position="168"/>
        <end position="188"/>
    </location>
</feature>
<feature type="transmembrane region" description="Helical" evidence="3">
    <location>
        <begin position="135"/>
        <end position="156"/>
    </location>
</feature>
<accession>A0ABP6ZTU1</accession>
<keyword evidence="6" id="KW-1185">Reference proteome</keyword>
<evidence type="ECO:0000256" key="1">
    <source>
        <dbReference type="ARBA" id="ARBA00004651"/>
    </source>
</evidence>
<dbReference type="InterPro" id="IPR003148">
    <property type="entry name" value="RCK_N"/>
</dbReference>
<sequence length="684" mass="75769">MHPPERPRSDQALWHERHPGRRPGKSRPATRIRKPGEPLDPQLTGQDPAATNALITGEHRWAAVSRFRQAGDVPGPEGGPLSSRGADTGSAPIFLIMRRMRTPLIVLIIIFAITTFGLALAPGETPEGEPHRMGLFNAFYVMSYTASTIGFGEIPFPFTPAQRMWMTVSIYLTVIGWAYALGTLLSLLQDRGFRNALDMRRFTRRVQRMRDPFLLIAGYGHTGQRLGRAWDHLGRNFVAVDIEPSQIESLEVDQYFADPPGLTADASNPFNLKLAGLKNPHCQAVLAMTDDDDVNLAITMSAALLRPDLPVIARTISAPVEDLMLAWGTPTVINPFDRFGDHLRMALRSPASFRLYSWLEAGPGSEQPPPGSPPAKGLWVVCGYGRFGQEVVGDLLAEGLDVVVIEPDPPSDEFLAAELDLPVRQLPQVIHGEGSEPEVLDEARIEQAVGFVAGTDNDTTNLSLIAAARRRNPDLYVAGRQNLPTNRSLFAAMHLDMLLVPADIVAREAYARLSTPLLWRFLEEMPQRGEDEAIALVHRIKDRCGQYLKDVWNVELTAWQAPALAGYLDPESVSPRQRQRRHAGQTGRVALTIGDLFRDPDDRDERLPVVPLMLLRDGEATIAPSDDTELHLDDELLVAGTRVAQRELQTILLSEGTAQYVVTGTRMPESWVWRHLVGRRLPNT</sequence>
<keyword evidence="3" id="KW-0472">Membrane</keyword>
<dbReference type="PANTHER" id="PTHR43833">
    <property type="entry name" value="POTASSIUM CHANNEL PROTEIN 2-RELATED-RELATED"/>
    <property type="match status" value="1"/>
</dbReference>
<feature type="compositionally biased region" description="Basic and acidic residues" evidence="2">
    <location>
        <begin position="1"/>
        <end position="17"/>
    </location>
</feature>
<evidence type="ECO:0000313" key="5">
    <source>
        <dbReference type="EMBL" id="GAA3619611.1"/>
    </source>
</evidence>
<protein>
    <recommendedName>
        <fullName evidence="4">RCK N-terminal domain-containing protein</fullName>
    </recommendedName>
</protein>
<keyword evidence="3" id="KW-1133">Transmembrane helix</keyword>
<dbReference type="Pfam" id="PF02254">
    <property type="entry name" value="TrkA_N"/>
    <property type="match status" value="2"/>
</dbReference>
<keyword evidence="3" id="KW-0812">Transmembrane</keyword>
<feature type="transmembrane region" description="Helical" evidence="3">
    <location>
        <begin position="104"/>
        <end position="123"/>
    </location>
</feature>
<dbReference type="InterPro" id="IPR036291">
    <property type="entry name" value="NAD(P)-bd_dom_sf"/>
</dbReference>
<evidence type="ECO:0000256" key="3">
    <source>
        <dbReference type="SAM" id="Phobius"/>
    </source>
</evidence>
<organism evidence="5 6">
    <name type="scientific">Kineosporia mesophila</name>
    <dbReference type="NCBI Taxonomy" id="566012"/>
    <lineage>
        <taxon>Bacteria</taxon>
        <taxon>Bacillati</taxon>
        <taxon>Actinomycetota</taxon>
        <taxon>Actinomycetes</taxon>
        <taxon>Kineosporiales</taxon>
        <taxon>Kineosporiaceae</taxon>
        <taxon>Kineosporia</taxon>
    </lineage>
</organism>
<dbReference type="PANTHER" id="PTHR43833:SF11">
    <property type="entry name" value="VOLTAGE-GATED POTASSIUM CHANNEL KCH"/>
    <property type="match status" value="1"/>
</dbReference>
<evidence type="ECO:0000256" key="2">
    <source>
        <dbReference type="SAM" id="MobiDB-lite"/>
    </source>
</evidence>
<dbReference type="SUPFAM" id="SSF51735">
    <property type="entry name" value="NAD(P)-binding Rossmann-fold domains"/>
    <property type="match status" value="2"/>
</dbReference>
<dbReference type="InterPro" id="IPR050721">
    <property type="entry name" value="Trk_Ktr_HKT_K-transport"/>
</dbReference>
<comment type="subcellular location">
    <subcellularLocation>
        <location evidence="1">Cell membrane</location>
        <topology evidence="1">Multi-pass membrane protein</topology>
    </subcellularLocation>
</comment>
<dbReference type="SUPFAM" id="SSF81324">
    <property type="entry name" value="Voltage-gated potassium channels"/>
    <property type="match status" value="1"/>
</dbReference>
<evidence type="ECO:0000259" key="4">
    <source>
        <dbReference type="PROSITE" id="PS51201"/>
    </source>
</evidence>
<proteinExistence type="predicted"/>